<organism evidence="2 3">
    <name type="scientific">Ideonella lacteola</name>
    <dbReference type="NCBI Taxonomy" id="2984193"/>
    <lineage>
        <taxon>Bacteria</taxon>
        <taxon>Pseudomonadati</taxon>
        <taxon>Pseudomonadota</taxon>
        <taxon>Betaproteobacteria</taxon>
        <taxon>Burkholderiales</taxon>
        <taxon>Sphaerotilaceae</taxon>
        <taxon>Ideonella</taxon>
    </lineage>
</organism>
<evidence type="ECO:0000259" key="1">
    <source>
        <dbReference type="PROSITE" id="PS50995"/>
    </source>
</evidence>
<protein>
    <submittedName>
        <fullName evidence="2">MarR family transcriptional regulator</fullName>
    </submittedName>
</protein>
<comment type="caution">
    <text evidence="2">The sequence shown here is derived from an EMBL/GenBank/DDBJ whole genome shotgun (WGS) entry which is preliminary data.</text>
</comment>
<name>A0ABU9BW79_9BURK</name>
<gene>
    <name evidence="2" type="ORF">AACH06_24560</name>
</gene>
<dbReference type="InterPro" id="IPR039422">
    <property type="entry name" value="MarR/SlyA-like"/>
</dbReference>
<sequence>MGRTANPDRTPQGDLIDLDLHPILGYQVAQAAVVTHAVFKRRVGDPEGVSKVEFCMLALIRRNPDVSAKQLAQALAVTAPNVAMSLEKLEARGWISRSRGTRDARVQHVRLTELGDEIVQRCSAALREGEREAVKTLSPAEWAMLTELLHKLACSR</sequence>
<dbReference type="Proteomes" id="UP001371218">
    <property type="component" value="Unassembled WGS sequence"/>
</dbReference>
<dbReference type="RefSeq" id="WP_341428434.1">
    <property type="nucleotide sequence ID" value="NZ_JBBUTG010000024.1"/>
</dbReference>
<evidence type="ECO:0000313" key="2">
    <source>
        <dbReference type="EMBL" id="MEK8034009.1"/>
    </source>
</evidence>
<evidence type="ECO:0000313" key="3">
    <source>
        <dbReference type="Proteomes" id="UP001371218"/>
    </source>
</evidence>
<dbReference type="PROSITE" id="PS50995">
    <property type="entry name" value="HTH_MARR_2"/>
    <property type="match status" value="1"/>
</dbReference>
<dbReference type="InterPro" id="IPR000835">
    <property type="entry name" value="HTH_MarR-typ"/>
</dbReference>
<keyword evidence="3" id="KW-1185">Reference proteome</keyword>
<dbReference type="InterPro" id="IPR036388">
    <property type="entry name" value="WH-like_DNA-bd_sf"/>
</dbReference>
<dbReference type="InterPro" id="IPR036390">
    <property type="entry name" value="WH_DNA-bd_sf"/>
</dbReference>
<proteinExistence type="predicted"/>
<dbReference type="SUPFAM" id="SSF46785">
    <property type="entry name" value="Winged helix' DNA-binding domain"/>
    <property type="match status" value="1"/>
</dbReference>
<dbReference type="Pfam" id="PF12802">
    <property type="entry name" value="MarR_2"/>
    <property type="match status" value="1"/>
</dbReference>
<dbReference type="PANTHER" id="PTHR33164">
    <property type="entry name" value="TRANSCRIPTIONAL REGULATOR, MARR FAMILY"/>
    <property type="match status" value="1"/>
</dbReference>
<dbReference type="SMART" id="SM00347">
    <property type="entry name" value="HTH_MARR"/>
    <property type="match status" value="1"/>
</dbReference>
<dbReference type="PRINTS" id="PR00598">
    <property type="entry name" value="HTHMARR"/>
</dbReference>
<feature type="domain" description="HTH marR-type" evidence="1">
    <location>
        <begin position="21"/>
        <end position="154"/>
    </location>
</feature>
<dbReference type="EMBL" id="JBBUTG010000024">
    <property type="protein sequence ID" value="MEK8034009.1"/>
    <property type="molecule type" value="Genomic_DNA"/>
</dbReference>
<accession>A0ABU9BW79</accession>
<dbReference type="PANTHER" id="PTHR33164:SF101">
    <property type="entry name" value="TRANSCRIPTIONAL REPRESSOR MPRA"/>
    <property type="match status" value="1"/>
</dbReference>
<reference evidence="2 3" key="1">
    <citation type="submission" date="2024-04" db="EMBL/GenBank/DDBJ databases">
        <title>Novel species of the genus Ideonella isolated from streams.</title>
        <authorList>
            <person name="Lu H."/>
        </authorList>
    </citation>
    <scope>NUCLEOTIDE SEQUENCE [LARGE SCALE GENOMIC DNA]</scope>
    <source>
        <strain evidence="2 3">DXS29W</strain>
    </source>
</reference>
<dbReference type="Gene3D" id="1.10.10.10">
    <property type="entry name" value="Winged helix-like DNA-binding domain superfamily/Winged helix DNA-binding domain"/>
    <property type="match status" value="1"/>
</dbReference>